<dbReference type="AlphaFoldDB" id="A0A0S6VTK4"/>
<dbReference type="HOGENOM" id="CLU_100962_0_0_0"/>
<sequence length="238" mass="25781">MKMNMLFLGVILAILPQLAAAEELTTLTDATGKSLTIEATAGEYWGNSFKVALVKTIKTTPQIAIWLEDPDGKYLDTLYVTEKFAKQAWTRKQDITYRPESLPYWMHKRATAGQQPPTRTAPLSDAVTGASPKTGLILHTKAVTDLTNVVVLMELNSSYDENDAFPNDAKKSAANYNGVSGQPAVVYAAKVNLSQPGQYPFELIGHSSPSGADGQLFSDTSTLTTALKIINKAIVTVQ</sequence>
<evidence type="ECO:0000256" key="1">
    <source>
        <dbReference type="SAM" id="SignalP"/>
    </source>
</evidence>
<evidence type="ECO:0000313" key="3">
    <source>
        <dbReference type="Proteomes" id="UP000030700"/>
    </source>
</evidence>
<feature type="chain" id="PRO_5006631460" description="DUF2271 domain-containing protein" evidence="1">
    <location>
        <begin position="22"/>
        <end position="238"/>
    </location>
</feature>
<keyword evidence="3" id="KW-1185">Reference proteome</keyword>
<dbReference type="Proteomes" id="UP000030700">
    <property type="component" value="Unassembled WGS sequence"/>
</dbReference>
<gene>
    <name evidence="2" type="ORF">U14_02113</name>
</gene>
<keyword evidence="1" id="KW-0732">Signal</keyword>
<proteinExistence type="predicted"/>
<name>A0A0S6VTK4_9BACT</name>
<evidence type="ECO:0008006" key="4">
    <source>
        <dbReference type="Google" id="ProtNLM"/>
    </source>
</evidence>
<dbReference type="EMBL" id="DF820456">
    <property type="protein sequence ID" value="GAK50872.1"/>
    <property type="molecule type" value="Genomic_DNA"/>
</dbReference>
<evidence type="ECO:0000313" key="2">
    <source>
        <dbReference type="EMBL" id="GAK50872.1"/>
    </source>
</evidence>
<accession>A0A0S6VTK4</accession>
<reference evidence="2" key="1">
    <citation type="journal article" date="2015" name="PeerJ">
        <title>First genomic representation of candidate bacterial phylum KSB3 points to enhanced environmental sensing as a trigger of wastewater bulking.</title>
        <authorList>
            <person name="Sekiguchi Y."/>
            <person name="Ohashi A."/>
            <person name="Parks D.H."/>
            <person name="Yamauchi T."/>
            <person name="Tyson G.W."/>
            <person name="Hugenholtz P."/>
        </authorList>
    </citation>
    <scope>NUCLEOTIDE SEQUENCE [LARGE SCALE GENOMIC DNA]</scope>
</reference>
<organism evidence="2">
    <name type="scientific">Candidatus Moduliflexus flocculans</name>
    <dbReference type="NCBI Taxonomy" id="1499966"/>
    <lineage>
        <taxon>Bacteria</taxon>
        <taxon>Candidatus Moduliflexota</taxon>
        <taxon>Candidatus Moduliflexia</taxon>
        <taxon>Candidatus Moduliflexales</taxon>
        <taxon>Candidatus Moduliflexaceae</taxon>
    </lineage>
</organism>
<protein>
    <recommendedName>
        <fullName evidence="4">DUF2271 domain-containing protein</fullName>
    </recommendedName>
</protein>
<feature type="signal peptide" evidence="1">
    <location>
        <begin position="1"/>
        <end position="21"/>
    </location>
</feature>